<dbReference type="InterPro" id="IPR036404">
    <property type="entry name" value="Jacalin-like_lectin_dom_sf"/>
</dbReference>
<dbReference type="InterPro" id="IPR051681">
    <property type="entry name" value="Ser/Thr_Kinases-Pseudokinases"/>
</dbReference>
<evidence type="ECO:0000256" key="1">
    <source>
        <dbReference type="ARBA" id="ARBA00022527"/>
    </source>
</evidence>
<evidence type="ECO:0008006" key="11">
    <source>
        <dbReference type="Google" id="ProtNLM"/>
    </source>
</evidence>
<dbReference type="PROSITE" id="PS00108">
    <property type="entry name" value="PROTEIN_KINASE_ST"/>
    <property type="match status" value="1"/>
</dbReference>
<evidence type="ECO:0000256" key="6">
    <source>
        <dbReference type="PROSITE-ProRule" id="PRU10141"/>
    </source>
</evidence>
<evidence type="ECO:0000259" key="8">
    <source>
        <dbReference type="PROSITE" id="PS51752"/>
    </source>
</evidence>
<reference evidence="9" key="1">
    <citation type="submission" date="2024-02" db="EMBL/GenBank/DDBJ databases">
        <authorList>
            <consortium name="ELIXIR-Norway"/>
            <consortium name="Elixir Norway"/>
        </authorList>
    </citation>
    <scope>NUCLEOTIDE SEQUENCE</scope>
</reference>
<keyword evidence="1" id="KW-0723">Serine/threonine-protein kinase</keyword>
<dbReference type="Gene3D" id="1.10.510.10">
    <property type="entry name" value="Transferase(Phosphotransferase) domain 1"/>
    <property type="match status" value="2"/>
</dbReference>
<gene>
    <name evidence="9" type="ORF">CSSPJE1EN1_LOCUS16296</name>
</gene>
<dbReference type="Pfam" id="PF07714">
    <property type="entry name" value="PK_Tyr_Ser-Thr"/>
    <property type="match status" value="1"/>
</dbReference>
<name>A0ABP0WVE3_9BRYO</name>
<proteinExistence type="predicted"/>
<sequence>MAPNFLDLAKEAIVEALDLTSGEKEQLLKLNKLQCKCVARKLSQTREVLQSVESLEAGSSTDVFERCEAALKQELYRVVTDALSLIKECCGEQWLRAAIRGRIDKSSEDFAEICYDLHWVTSLLCISLQTAASSQDVILAPEDCDGRLGALDVFKLETAANQDSQDLRSNLDLLREGHACDASCALPRAEKCLAALFLKRLVHRQTVIVADPLKKKIPSLVWRVHPQDLPEVSFIGRGTYGEVYKTKWLGEQYAKKVFREVNSESFNTEFEILADLRHPYVVKIVCWAKEQKQDYSLVMDLMQEDLYHFLHPADTGSNHSDAGFADYGDDNWIGSTVPANYNWIGSYVPANYNWIGSYVPADDDVSASMAAAAVPSSTPEAAAVPLLSMTAAVDLMLQVARGLKYLHSKRIVHRDVKSKNILVKPLTGVPELKYKEGYLSAKLADFGTSKTKLSSTRYTDPTKDIGTTLWMAPEVFSIDSGAVVPGPQLPAYPFKADVYSFAIVCYEILTRKRPFEGEKMDGLRQRIKVDRLRPELPERCPTRLASLIRRCWEHNARERPDFPEICRELRYMKGLLLAGDAMQVLKKGVHPIVPMDIQAFATRQIKVEGPWGGDGGSSFCDGPVTGIKGLKISSSAEGAIIWSLRVVYDLWGQLFQFPVHGELDHAVEDTINFDYPDEYLQQIEGYYGQTSALTIGNISPKTITSISFKSNIKTYGPYGLSNGGETHFRSGIGKIMGFWGKSGMCLDQVGVFVDYTT</sequence>
<feature type="domain" description="Protein kinase" evidence="7">
    <location>
        <begin position="229"/>
        <end position="572"/>
    </location>
</feature>
<evidence type="ECO:0000313" key="10">
    <source>
        <dbReference type="Proteomes" id="UP001497444"/>
    </source>
</evidence>
<dbReference type="PROSITE" id="PS51752">
    <property type="entry name" value="JACALIN_LECTIN"/>
    <property type="match status" value="1"/>
</dbReference>
<dbReference type="InterPro" id="IPR011009">
    <property type="entry name" value="Kinase-like_dom_sf"/>
</dbReference>
<keyword evidence="3 6" id="KW-0547">Nucleotide-binding</keyword>
<evidence type="ECO:0000313" key="9">
    <source>
        <dbReference type="EMBL" id="CAK9270818.1"/>
    </source>
</evidence>
<dbReference type="Pfam" id="PF01419">
    <property type="entry name" value="Jacalin"/>
    <property type="match status" value="1"/>
</dbReference>
<accession>A0ABP0WVE3</accession>
<evidence type="ECO:0000259" key="7">
    <source>
        <dbReference type="PROSITE" id="PS50011"/>
    </source>
</evidence>
<dbReference type="SUPFAM" id="SSF56112">
    <property type="entry name" value="Protein kinase-like (PK-like)"/>
    <property type="match status" value="1"/>
</dbReference>
<dbReference type="InterPro" id="IPR001245">
    <property type="entry name" value="Ser-Thr/Tyr_kinase_cat_dom"/>
</dbReference>
<evidence type="ECO:0000256" key="2">
    <source>
        <dbReference type="ARBA" id="ARBA00022679"/>
    </source>
</evidence>
<dbReference type="PROSITE" id="PS50011">
    <property type="entry name" value="PROTEIN_KINASE_DOM"/>
    <property type="match status" value="1"/>
</dbReference>
<organism evidence="9 10">
    <name type="scientific">Sphagnum jensenii</name>
    <dbReference type="NCBI Taxonomy" id="128206"/>
    <lineage>
        <taxon>Eukaryota</taxon>
        <taxon>Viridiplantae</taxon>
        <taxon>Streptophyta</taxon>
        <taxon>Embryophyta</taxon>
        <taxon>Bryophyta</taxon>
        <taxon>Sphagnophytina</taxon>
        <taxon>Sphagnopsida</taxon>
        <taxon>Sphagnales</taxon>
        <taxon>Sphagnaceae</taxon>
        <taxon>Sphagnum</taxon>
    </lineage>
</organism>
<dbReference type="PROSITE" id="PS00107">
    <property type="entry name" value="PROTEIN_KINASE_ATP"/>
    <property type="match status" value="1"/>
</dbReference>
<evidence type="ECO:0000256" key="3">
    <source>
        <dbReference type="ARBA" id="ARBA00022741"/>
    </source>
</evidence>
<dbReference type="EMBL" id="OZ020098">
    <property type="protein sequence ID" value="CAK9270818.1"/>
    <property type="molecule type" value="Genomic_DNA"/>
</dbReference>
<keyword evidence="10" id="KW-1185">Reference proteome</keyword>
<dbReference type="Gene3D" id="2.100.10.30">
    <property type="entry name" value="Jacalin-like lectin domain"/>
    <property type="match status" value="1"/>
</dbReference>
<dbReference type="InterPro" id="IPR008271">
    <property type="entry name" value="Ser/Thr_kinase_AS"/>
</dbReference>
<dbReference type="Proteomes" id="UP001497444">
    <property type="component" value="Chromosome 3"/>
</dbReference>
<dbReference type="InterPro" id="IPR001229">
    <property type="entry name" value="Jacalin-like_lectin_dom"/>
</dbReference>
<dbReference type="InterPro" id="IPR033734">
    <property type="entry name" value="Jacalin-like_lectin_dom_plant"/>
</dbReference>
<evidence type="ECO:0000256" key="5">
    <source>
        <dbReference type="ARBA" id="ARBA00022840"/>
    </source>
</evidence>
<feature type="domain" description="Jacalin-type lectin" evidence="8">
    <location>
        <begin position="605"/>
        <end position="755"/>
    </location>
</feature>
<dbReference type="SUPFAM" id="SSF51101">
    <property type="entry name" value="Mannose-binding lectins"/>
    <property type="match status" value="1"/>
</dbReference>
<protein>
    <recommendedName>
        <fullName evidence="11">Protein kinase domain-containing protein</fullName>
    </recommendedName>
</protein>
<dbReference type="InterPro" id="IPR017441">
    <property type="entry name" value="Protein_kinase_ATP_BS"/>
</dbReference>
<evidence type="ECO:0000256" key="4">
    <source>
        <dbReference type="ARBA" id="ARBA00022777"/>
    </source>
</evidence>
<feature type="binding site" evidence="6">
    <location>
        <position position="256"/>
    </location>
    <ligand>
        <name>ATP</name>
        <dbReference type="ChEBI" id="CHEBI:30616"/>
    </ligand>
</feature>
<dbReference type="CDD" id="cd09612">
    <property type="entry name" value="Jacalin"/>
    <property type="match status" value="1"/>
</dbReference>
<keyword evidence="4" id="KW-0418">Kinase</keyword>
<keyword evidence="2" id="KW-0808">Transferase</keyword>
<dbReference type="SMART" id="SM00915">
    <property type="entry name" value="Jacalin"/>
    <property type="match status" value="1"/>
</dbReference>
<dbReference type="SMART" id="SM00220">
    <property type="entry name" value="S_TKc"/>
    <property type="match status" value="1"/>
</dbReference>
<dbReference type="PANTHER" id="PTHR44329:SF260">
    <property type="entry name" value="PROTEIN KINASE DOMAIN-CONTAINING PROTEIN"/>
    <property type="match status" value="1"/>
</dbReference>
<dbReference type="InterPro" id="IPR000719">
    <property type="entry name" value="Prot_kinase_dom"/>
</dbReference>
<dbReference type="PANTHER" id="PTHR44329">
    <property type="entry name" value="SERINE/THREONINE-PROTEIN KINASE TNNI3K-RELATED"/>
    <property type="match status" value="1"/>
</dbReference>
<keyword evidence="5 6" id="KW-0067">ATP-binding</keyword>